<dbReference type="EMBL" id="CM037027">
    <property type="protein sequence ID" value="KAH7658593.1"/>
    <property type="molecule type" value="Genomic_DNA"/>
</dbReference>
<accession>A0ACB7UE66</accession>
<organism evidence="1 2">
    <name type="scientific">Dioscorea alata</name>
    <name type="common">Purple yam</name>
    <dbReference type="NCBI Taxonomy" id="55571"/>
    <lineage>
        <taxon>Eukaryota</taxon>
        <taxon>Viridiplantae</taxon>
        <taxon>Streptophyta</taxon>
        <taxon>Embryophyta</taxon>
        <taxon>Tracheophyta</taxon>
        <taxon>Spermatophyta</taxon>
        <taxon>Magnoliopsida</taxon>
        <taxon>Liliopsida</taxon>
        <taxon>Dioscoreales</taxon>
        <taxon>Dioscoreaceae</taxon>
        <taxon>Dioscorea</taxon>
    </lineage>
</organism>
<name>A0ACB7UE66_DIOAL</name>
<reference evidence="2" key="1">
    <citation type="journal article" date="2022" name="Nat. Commun.">
        <title>Chromosome evolution and the genetic basis of agronomically important traits in greater yam.</title>
        <authorList>
            <person name="Bredeson J.V."/>
            <person name="Lyons J.B."/>
            <person name="Oniyinde I.O."/>
            <person name="Okereke N.R."/>
            <person name="Kolade O."/>
            <person name="Nnabue I."/>
            <person name="Nwadili C.O."/>
            <person name="Hribova E."/>
            <person name="Parker M."/>
            <person name="Nwogha J."/>
            <person name="Shu S."/>
            <person name="Carlson J."/>
            <person name="Kariba R."/>
            <person name="Muthemba S."/>
            <person name="Knop K."/>
            <person name="Barton G.J."/>
            <person name="Sherwood A.V."/>
            <person name="Lopez-Montes A."/>
            <person name="Asiedu R."/>
            <person name="Jamnadass R."/>
            <person name="Muchugi A."/>
            <person name="Goodstein D."/>
            <person name="Egesi C.N."/>
            <person name="Featherston J."/>
            <person name="Asfaw A."/>
            <person name="Simpson G.G."/>
            <person name="Dolezel J."/>
            <person name="Hendre P.S."/>
            <person name="Van Deynze A."/>
            <person name="Kumar P.L."/>
            <person name="Obidiegwu J.E."/>
            <person name="Bhattacharjee R."/>
            <person name="Rokhsar D.S."/>
        </authorList>
    </citation>
    <scope>NUCLEOTIDE SEQUENCE [LARGE SCALE GENOMIC DNA]</scope>
    <source>
        <strain evidence="2">cv. TDa95/00328</strain>
    </source>
</reference>
<comment type="caution">
    <text evidence="1">The sequence shown here is derived from an EMBL/GenBank/DDBJ whole genome shotgun (WGS) entry which is preliminary data.</text>
</comment>
<keyword evidence="2" id="KW-1185">Reference proteome</keyword>
<protein>
    <submittedName>
        <fullName evidence="1">Uncharacterized protein</fullName>
    </submittedName>
</protein>
<dbReference type="Proteomes" id="UP000827976">
    <property type="component" value="Chromosome 17"/>
</dbReference>
<gene>
    <name evidence="1" type="ORF">IHE45_17G098700</name>
</gene>
<proteinExistence type="predicted"/>
<evidence type="ECO:0000313" key="1">
    <source>
        <dbReference type="EMBL" id="KAH7658593.1"/>
    </source>
</evidence>
<evidence type="ECO:0000313" key="2">
    <source>
        <dbReference type="Proteomes" id="UP000827976"/>
    </source>
</evidence>
<sequence length="85" mass="9507">MENTGRENKTETMKKMKFSSFIGSFFITLVIISSLFIQFQVAHGSEIIDGRGRRLGIRRPWFRPPSPVGGLNKSPIIRPPPAGCC</sequence>